<name>A0AA39WNY0_9PEZI</name>
<dbReference type="PANTHER" id="PTHR35910">
    <property type="entry name" value="2EXR DOMAIN-CONTAINING PROTEIN"/>
    <property type="match status" value="1"/>
</dbReference>
<sequence length="424" mass="48467">MAGSKFHAFPRLPSEIQIMIWESACTVERIVPILPGLGHLSPITHQTLRVPPILHVCTNSREIGLRHYNLSFHPRLYINRDYDQLMLHIFSPFKTIDCSLYKLPEASFNWEKAPRRLAVFLDDASFHQSRHEGLSWANYSPTSGPSFRPFSDEFMWSVDSYPGNFKGPVRISELTLLVLPPLTVRPNPMAHRLDLASGPVLNSMSSFLNAELRTRAEEAGDPPPPMPRVILRHALLSPFPTPFPKPCHSPAHYADLKYGTKLTPDDIANPSPAFTLLRPPAGIPIRHYRLLPKQYRMSAIQRDIDLLSHPFSHGDRVGLGPYIVWNRESYRCGNGARTAALAFHYRGIPRLFWMSAEEEERRVKCDQFRAWQRVMRDRGELGEKEGAGDSGDEEGYEYLTGPRWDTLRFNGLYFWGLPEARRSD</sequence>
<dbReference type="Pfam" id="PF20150">
    <property type="entry name" value="2EXR"/>
    <property type="match status" value="1"/>
</dbReference>
<dbReference type="AlphaFoldDB" id="A0AA39WNY0"/>
<accession>A0AA39WNY0</accession>
<dbReference type="Proteomes" id="UP001175000">
    <property type="component" value="Unassembled WGS sequence"/>
</dbReference>
<keyword evidence="3" id="KW-1185">Reference proteome</keyword>
<protein>
    <recommendedName>
        <fullName evidence="1">2EXR domain-containing protein</fullName>
    </recommendedName>
</protein>
<comment type="caution">
    <text evidence="2">The sequence shown here is derived from an EMBL/GenBank/DDBJ whole genome shotgun (WGS) entry which is preliminary data.</text>
</comment>
<gene>
    <name evidence="2" type="ORF">B0T14DRAFT_565801</name>
</gene>
<proteinExistence type="predicted"/>
<feature type="domain" description="2EXR" evidence="1">
    <location>
        <begin position="6"/>
        <end position="84"/>
    </location>
</feature>
<organism evidence="2 3">
    <name type="scientific">Immersiella caudata</name>
    <dbReference type="NCBI Taxonomy" id="314043"/>
    <lineage>
        <taxon>Eukaryota</taxon>
        <taxon>Fungi</taxon>
        <taxon>Dikarya</taxon>
        <taxon>Ascomycota</taxon>
        <taxon>Pezizomycotina</taxon>
        <taxon>Sordariomycetes</taxon>
        <taxon>Sordariomycetidae</taxon>
        <taxon>Sordariales</taxon>
        <taxon>Lasiosphaeriaceae</taxon>
        <taxon>Immersiella</taxon>
    </lineage>
</organism>
<evidence type="ECO:0000259" key="1">
    <source>
        <dbReference type="Pfam" id="PF20150"/>
    </source>
</evidence>
<dbReference type="InterPro" id="IPR045518">
    <property type="entry name" value="2EXR"/>
</dbReference>
<dbReference type="EMBL" id="JAULSU010000004">
    <property type="protein sequence ID" value="KAK0618894.1"/>
    <property type="molecule type" value="Genomic_DNA"/>
</dbReference>
<evidence type="ECO:0000313" key="3">
    <source>
        <dbReference type="Proteomes" id="UP001175000"/>
    </source>
</evidence>
<reference evidence="2" key="1">
    <citation type="submission" date="2023-06" db="EMBL/GenBank/DDBJ databases">
        <title>Genome-scale phylogeny and comparative genomics of the fungal order Sordariales.</title>
        <authorList>
            <consortium name="Lawrence Berkeley National Laboratory"/>
            <person name="Hensen N."/>
            <person name="Bonometti L."/>
            <person name="Westerberg I."/>
            <person name="Brannstrom I.O."/>
            <person name="Guillou S."/>
            <person name="Cros-Aarteil S."/>
            <person name="Calhoun S."/>
            <person name="Haridas S."/>
            <person name="Kuo A."/>
            <person name="Mondo S."/>
            <person name="Pangilinan J."/>
            <person name="Riley R."/>
            <person name="Labutti K."/>
            <person name="Andreopoulos B."/>
            <person name="Lipzen A."/>
            <person name="Chen C."/>
            <person name="Yanf M."/>
            <person name="Daum C."/>
            <person name="Ng V."/>
            <person name="Clum A."/>
            <person name="Steindorff A."/>
            <person name="Ohm R."/>
            <person name="Martin F."/>
            <person name="Silar P."/>
            <person name="Natvig D."/>
            <person name="Lalanne C."/>
            <person name="Gautier V."/>
            <person name="Ament-Velasquez S.L."/>
            <person name="Kruys A."/>
            <person name="Hutchinson M.I."/>
            <person name="Powell A.J."/>
            <person name="Barry K."/>
            <person name="Miller A.N."/>
            <person name="Grigoriev I.V."/>
            <person name="Debuchy R."/>
            <person name="Gladieux P."/>
            <person name="Thoren M.H."/>
            <person name="Johannesson H."/>
        </authorList>
    </citation>
    <scope>NUCLEOTIDE SEQUENCE</scope>
    <source>
        <strain evidence="2">CBS 606.72</strain>
    </source>
</reference>
<evidence type="ECO:0000313" key="2">
    <source>
        <dbReference type="EMBL" id="KAK0618894.1"/>
    </source>
</evidence>
<dbReference type="PANTHER" id="PTHR35910:SF1">
    <property type="entry name" value="2EXR DOMAIN-CONTAINING PROTEIN"/>
    <property type="match status" value="1"/>
</dbReference>